<accession>A0A9Q0S316</accession>
<feature type="signal peptide" evidence="1">
    <location>
        <begin position="1"/>
        <end position="18"/>
    </location>
</feature>
<dbReference type="AlphaFoldDB" id="A0A9Q0S316"/>
<name>A0A9Q0S316_9DIPT</name>
<gene>
    <name evidence="2" type="ORF">Bhyg_07064</name>
</gene>
<dbReference type="OrthoDB" id="10374842at2759"/>
<proteinExistence type="predicted"/>
<evidence type="ECO:0000256" key="1">
    <source>
        <dbReference type="SAM" id="SignalP"/>
    </source>
</evidence>
<feature type="chain" id="PRO_5040338334" evidence="1">
    <location>
        <begin position="19"/>
        <end position="171"/>
    </location>
</feature>
<protein>
    <submittedName>
        <fullName evidence="2">Uncharacterized protein</fullName>
    </submittedName>
</protein>
<evidence type="ECO:0000313" key="2">
    <source>
        <dbReference type="EMBL" id="KAJ6642118.1"/>
    </source>
</evidence>
<organism evidence="2 3">
    <name type="scientific">Pseudolycoriella hygida</name>
    <dbReference type="NCBI Taxonomy" id="35572"/>
    <lineage>
        <taxon>Eukaryota</taxon>
        <taxon>Metazoa</taxon>
        <taxon>Ecdysozoa</taxon>
        <taxon>Arthropoda</taxon>
        <taxon>Hexapoda</taxon>
        <taxon>Insecta</taxon>
        <taxon>Pterygota</taxon>
        <taxon>Neoptera</taxon>
        <taxon>Endopterygota</taxon>
        <taxon>Diptera</taxon>
        <taxon>Nematocera</taxon>
        <taxon>Sciaroidea</taxon>
        <taxon>Sciaridae</taxon>
        <taxon>Pseudolycoriella</taxon>
    </lineage>
</organism>
<sequence>MGFVKIVGFLSFIVLVHTLPANVPPPPSSTPKLTTTTTYTIDYFLVRKELQYALQDVIAYKEATTSRLDPLPNPPTESENEIRWILDGLRVTAFYAYDKLIFLANSQLLTLAYTTQTFAWYDRVFVHFTNKIKELSTGFDDSVKAELLSLLNQIISQTNQHHYNVKLLLTP</sequence>
<evidence type="ECO:0000313" key="3">
    <source>
        <dbReference type="Proteomes" id="UP001151699"/>
    </source>
</evidence>
<keyword evidence="1" id="KW-0732">Signal</keyword>
<keyword evidence="3" id="KW-1185">Reference proteome</keyword>
<reference evidence="2" key="1">
    <citation type="submission" date="2022-07" db="EMBL/GenBank/DDBJ databases">
        <authorList>
            <person name="Trinca V."/>
            <person name="Uliana J.V.C."/>
            <person name="Torres T.T."/>
            <person name="Ward R.J."/>
            <person name="Monesi N."/>
        </authorList>
    </citation>
    <scope>NUCLEOTIDE SEQUENCE</scope>
    <source>
        <strain evidence="2">HSMRA1968</strain>
        <tissue evidence="2">Whole embryos</tissue>
    </source>
</reference>
<dbReference type="Proteomes" id="UP001151699">
    <property type="component" value="Chromosome B"/>
</dbReference>
<comment type="caution">
    <text evidence="2">The sequence shown here is derived from an EMBL/GenBank/DDBJ whole genome shotgun (WGS) entry which is preliminary data.</text>
</comment>
<dbReference type="EMBL" id="WJQU01000002">
    <property type="protein sequence ID" value="KAJ6642118.1"/>
    <property type="molecule type" value="Genomic_DNA"/>
</dbReference>